<dbReference type="CDD" id="cd04458">
    <property type="entry name" value="CSP_CDS"/>
    <property type="match status" value="1"/>
</dbReference>
<dbReference type="Pfam" id="PF21890">
    <property type="entry name" value="Lin-28A-like_zf-CCHC_2"/>
    <property type="match status" value="1"/>
</dbReference>
<dbReference type="GO" id="GO:0005730">
    <property type="term" value="C:nucleolus"/>
    <property type="evidence" value="ECO:0007669"/>
    <property type="project" value="UniProtKB-SubCell"/>
</dbReference>
<evidence type="ECO:0000259" key="18">
    <source>
        <dbReference type="PROSITE" id="PS50158"/>
    </source>
</evidence>
<dbReference type="Pfam" id="PF00313">
    <property type="entry name" value="CSD"/>
    <property type="match status" value="1"/>
</dbReference>
<feature type="region of interest" description="Disordered" evidence="17">
    <location>
        <begin position="233"/>
        <end position="263"/>
    </location>
</feature>
<dbReference type="InterPro" id="IPR012340">
    <property type="entry name" value="NA-bd_OB-fold"/>
</dbReference>
<dbReference type="PANTHER" id="PTHR46109">
    <property type="entry name" value="PROTEIN LIN-28"/>
    <property type="match status" value="1"/>
</dbReference>
<keyword evidence="6" id="KW-0963">Cytoplasm</keyword>
<dbReference type="SUPFAM" id="SSF50249">
    <property type="entry name" value="Nucleic acid-binding proteins"/>
    <property type="match status" value="1"/>
</dbReference>
<dbReference type="FunFam" id="2.40.50.140:FF:000087">
    <property type="entry name" value="Protein lin-28 homolog B"/>
    <property type="match status" value="1"/>
</dbReference>
<dbReference type="Proteomes" id="UP000052978">
    <property type="component" value="Unassembled WGS sequence"/>
</dbReference>
<evidence type="ECO:0000256" key="3">
    <source>
        <dbReference type="ARBA" id="ARBA00004427"/>
    </source>
</evidence>
<dbReference type="GO" id="GO:0003729">
    <property type="term" value="F:mRNA binding"/>
    <property type="evidence" value="ECO:0007669"/>
    <property type="project" value="TreeGrafter"/>
</dbReference>
<evidence type="ECO:0000313" key="21">
    <source>
        <dbReference type="Proteomes" id="UP000052978"/>
    </source>
</evidence>
<dbReference type="SMART" id="SM00343">
    <property type="entry name" value="ZnF_C2HC"/>
    <property type="match status" value="2"/>
</dbReference>
<keyword evidence="13" id="KW-0943">RNA-mediated gene silencing</keyword>
<dbReference type="InterPro" id="IPR001878">
    <property type="entry name" value="Znf_CCHC"/>
</dbReference>
<dbReference type="InterPro" id="IPR051373">
    <property type="entry name" value="Lin-28_RNA-binding"/>
</dbReference>
<keyword evidence="14" id="KW-0539">Nucleus</keyword>
<evidence type="ECO:0000256" key="6">
    <source>
        <dbReference type="ARBA" id="ARBA00022490"/>
    </source>
</evidence>
<dbReference type="GO" id="GO:0060964">
    <property type="term" value="P:regulation of miRNA-mediated gene silencing"/>
    <property type="evidence" value="ECO:0007669"/>
    <property type="project" value="UniProtKB-ARBA"/>
</dbReference>
<dbReference type="GO" id="GO:0005791">
    <property type="term" value="C:rough endoplasmic reticulum"/>
    <property type="evidence" value="ECO:0007669"/>
    <property type="project" value="UniProtKB-SubCell"/>
</dbReference>
<evidence type="ECO:0000256" key="13">
    <source>
        <dbReference type="ARBA" id="ARBA00023158"/>
    </source>
</evidence>
<keyword evidence="12" id="KW-0694">RNA-binding</keyword>
<accession>S7PQX4</accession>
<dbReference type="EMBL" id="KE163683">
    <property type="protein sequence ID" value="EPQ13268.1"/>
    <property type="molecule type" value="Genomic_DNA"/>
</dbReference>
<evidence type="ECO:0000256" key="7">
    <source>
        <dbReference type="ARBA" id="ARBA00022723"/>
    </source>
</evidence>
<evidence type="ECO:0000256" key="2">
    <source>
        <dbReference type="ARBA" id="ARBA00004210"/>
    </source>
</evidence>
<dbReference type="SMART" id="SM00357">
    <property type="entry name" value="CSP"/>
    <property type="match status" value="1"/>
</dbReference>
<evidence type="ECO:0000256" key="9">
    <source>
        <dbReference type="ARBA" id="ARBA00022771"/>
    </source>
</evidence>
<evidence type="ECO:0000256" key="11">
    <source>
        <dbReference type="ARBA" id="ARBA00022833"/>
    </source>
</evidence>
<dbReference type="GO" id="GO:0000932">
    <property type="term" value="C:P-body"/>
    <property type="evidence" value="ECO:0007669"/>
    <property type="project" value="UniProtKB-SubCell"/>
</dbReference>
<dbReference type="SUPFAM" id="SSF57756">
    <property type="entry name" value="Retrovirus zinc finger-like domains"/>
    <property type="match status" value="1"/>
</dbReference>
<evidence type="ECO:0000256" key="8">
    <source>
        <dbReference type="ARBA" id="ARBA00022737"/>
    </source>
</evidence>
<evidence type="ECO:0000256" key="16">
    <source>
        <dbReference type="PROSITE-ProRule" id="PRU00047"/>
    </source>
</evidence>
<evidence type="ECO:0000256" key="14">
    <source>
        <dbReference type="ARBA" id="ARBA00023242"/>
    </source>
</evidence>
<dbReference type="eggNOG" id="KOG3070">
    <property type="taxonomic scope" value="Eukaryota"/>
</dbReference>
<evidence type="ECO:0000256" key="12">
    <source>
        <dbReference type="ARBA" id="ARBA00022884"/>
    </source>
</evidence>
<dbReference type="InterPro" id="IPR036875">
    <property type="entry name" value="Znf_CCHC_sf"/>
</dbReference>
<dbReference type="InterPro" id="IPR054081">
    <property type="entry name" value="Lin-28A-like_Znf-CCHC_2"/>
</dbReference>
<dbReference type="PRINTS" id="PR00050">
    <property type="entry name" value="COLDSHOCK"/>
</dbReference>
<comment type="subcellular location">
    <subcellularLocation>
        <location evidence="1">Cytoplasm</location>
        <location evidence="1">P-body</location>
    </subcellularLocation>
    <subcellularLocation>
        <location evidence="2">Cytoplasm</location>
        <location evidence="2">Stress granule</location>
    </subcellularLocation>
    <subcellularLocation>
        <location evidence="4">Nucleus</location>
        <location evidence="4">Nucleolus</location>
    </subcellularLocation>
    <subcellularLocation>
        <location evidence="3">Rough endoplasmic reticulum</location>
    </subcellularLocation>
</comment>
<dbReference type="AlphaFoldDB" id="S7PQX4"/>
<dbReference type="Gene3D" id="2.40.50.140">
    <property type="entry name" value="Nucleic acid-binding proteins"/>
    <property type="match status" value="1"/>
</dbReference>
<gene>
    <name evidence="20" type="ORF">D623_10029661</name>
</gene>
<keyword evidence="7" id="KW-0479">Metal-binding</keyword>
<organism evidence="20 21">
    <name type="scientific">Myotis brandtii</name>
    <name type="common">Brandt's bat</name>
    <dbReference type="NCBI Taxonomy" id="109478"/>
    <lineage>
        <taxon>Eukaryota</taxon>
        <taxon>Metazoa</taxon>
        <taxon>Chordata</taxon>
        <taxon>Craniata</taxon>
        <taxon>Vertebrata</taxon>
        <taxon>Euteleostomi</taxon>
        <taxon>Mammalia</taxon>
        <taxon>Eutheria</taxon>
        <taxon>Laurasiatheria</taxon>
        <taxon>Chiroptera</taxon>
        <taxon>Yangochiroptera</taxon>
        <taxon>Vespertilionidae</taxon>
        <taxon>Myotis</taxon>
    </lineage>
</organism>
<comment type="similarity">
    <text evidence="5">Belongs to the lin-28 family.</text>
</comment>
<sequence>MEWLTKLRVSSLVRVGKHEFWKTCSLGILTIPNSACPQPEELSKAHCREQMQELRSVQTHEKQPKKKIGGCAKAPEEAREDAARAAEEPQLLHGAGICKWFNVRMGFGFLSMTARAGVALDPPVDVFVHQSKLHMEGFRSLKEGEAVEFTFKKSAKGLESIRVTGPGGVFCIGSERRPKGKNMQKRRSKGDRCYNCGGLDHHAKECKLPPQPKKCHFCQSISHMVASCPLKAQQAPSSQGKPAYFRDEEEEIHSPALLPDAQN</sequence>
<evidence type="ECO:0000256" key="5">
    <source>
        <dbReference type="ARBA" id="ARBA00008840"/>
    </source>
</evidence>
<dbReference type="PROSITE" id="PS51857">
    <property type="entry name" value="CSD_2"/>
    <property type="match status" value="1"/>
</dbReference>
<dbReference type="GO" id="GO:0010494">
    <property type="term" value="C:cytoplasmic stress granule"/>
    <property type="evidence" value="ECO:0007669"/>
    <property type="project" value="UniProtKB-SubCell"/>
</dbReference>
<dbReference type="GO" id="GO:0010608">
    <property type="term" value="P:post-transcriptional regulation of gene expression"/>
    <property type="evidence" value="ECO:0007669"/>
    <property type="project" value="UniProtKB-ARBA"/>
</dbReference>
<evidence type="ECO:0000313" key="20">
    <source>
        <dbReference type="EMBL" id="EPQ13268.1"/>
    </source>
</evidence>
<dbReference type="GO" id="GO:0031054">
    <property type="term" value="P:pre-miRNA processing"/>
    <property type="evidence" value="ECO:0007669"/>
    <property type="project" value="TreeGrafter"/>
</dbReference>
<evidence type="ECO:0000256" key="10">
    <source>
        <dbReference type="ARBA" id="ARBA00022824"/>
    </source>
</evidence>
<evidence type="ECO:0000259" key="19">
    <source>
        <dbReference type="PROSITE" id="PS51857"/>
    </source>
</evidence>
<dbReference type="PROSITE" id="PS50158">
    <property type="entry name" value="ZF_CCHC"/>
    <property type="match status" value="1"/>
</dbReference>
<dbReference type="PANTHER" id="PTHR46109:SF2">
    <property type="entry name" value="PROTEIN LIN-28 HOMOLOG A"/>
    <property type="match status" value="1"/>
</dbReference>
<keyword evidence="21" id="KW-1185">Reference proteome</keyword>
<dbReference type="Pfam" id="PF00098">
    <property type="entry name" value="zf-CCHC"/>
    <property type="match status" value="1"/>
</dbReference>
<feature type="domain" description="CSD" evidence="19">
    <location>
        <begin position="93"/>
        <end position="165"/>
    </location>
</feature>
<evidence type="ECO:0000256" key="17">
    <source>
        <dbReference type="SAM" id="MobiDB-lite"/>
    </source>
</evidence>
<dbReference type="FunFam" id="4.10.60.10:FF:000007">
    <property type="entry name" value="Protein lin-28 homolog A"/>
    <property type="match status" value="1"/>
</dbReference>
<feature type="domain" description="CCHC-type" evidence="18">
    <location>
        <begin position="192"/>
        <end position="207"/>
    </location>
</feature>
<evidence type="ECO:0000256" key="1">
    <source>
        <dbReference type="ARBA" id="ARBA00004201"/>
    </source>
</evidence>
<dbReference type="InterPro" id="IPR002059">
    <property type="entry name" value="CSP_DNA-bd"/>
</dbReference>
<protein>
    <recommendedName>
        <fullName evidence="15">Protein lin-28 homolog A</fullName>
    </recommendedName>
</protein>
<keyword evidence="11" id="KW-0862">Zinc</keyword>
<dbReference type="Gene3D" id="4.10.60.10">
    <property type="entry name" value="Zinc finger, CCHC-type"/>
    <property type="match status" value="1"/>
</dbReference>
<keyword evidence="8" id="KW-0677">Repeat</keyword>
<proteinExistence type="inferred from homology"/>
<evidence type="ECO:0000256" key="4">
    <source>
        <dbReference type="ARBA" id="ARBA00004604"/>
    </source>
</evidence>
<dbReference type="GO" id="GO:0010587">
    <property type="term" value="P:miRNA catabolic process"/>
    <property type="evidence" value="ECO:0007669"/>
    <property type="project" value="UniProtKB-ARBA"/>
</dbReference>
<evidence type="ECO:0000256" key="15">
    <source>
        <dbReference type="ARBA" id="ARBA00041056"/>
    </source>
</evidence>
<keyword evidence="10" id="KW-0256">Endoplasmic reticulum</keyword>
<dbReference type="InterPro" id="IPR011129">
    <property type="entry name" value="CSD"/>
</dbReference>
<reference evidence="20 21" key="1">
    <citation type="journal article" date="2013" name="Nat. Commun.">
        <title>Genome analysis reveals insights into physiology and longevity of the Brandt's bat Myotis brandtii.</title>
        <authorList>
            <person name="Seim I."/>
            <person name="Fang X."/>
            <person name="Xiong Z."/>
            <person name="Lobanov A.V."/>
            <person name="Huang Z."/>
            <person name="Ma S."/>
            <person name="Feng Y."/>
            <person name="Turanov A.A."/>
            <person name="Zhu Y."/>
            <person name="Lenz T.L."/>
            <person name="Gerashchenko M.V."/>
            <person name="Fan D."/>
            <person name="Hee Yim S."/>
            <person name="Yao X."/>
            <person name="Jordan D."/>
            <person name="Xiong Y."/>
            <person name="Ma Y."/>
            <person name="Lyapunov A.N."/>
            <person name="Chen G."/>
            <person name="Kulakova O.I."/>
            <person name="Sun Y."/>
            <person name="Lee S.G."/>
            <person name="Bronson R.T."/>
            <person name="Moskalev A.A."/>
            <person name="Sunyaev S.R."/>
            <person name="Zhang G."/>
            <person name="Krogh A."/>
            <person name="Wang J."/>
            <person name="Gladyshev V.N."/>
        </authorList>
    </citation>
    <scope>NUCLEOTIDE SEQUENCE [LARGE SCALE GENOMIC DNA]</scope>
</reference>
<dbReference type="GO" id="GO:0008270">
    <property type="term" value="F:zinc ion binding"/>
    <property type="evidence" value="ECO:0007669"/>
    <property type="project" value="UniProtKB-KW"/>
</dbReference>
<name>S7PQX4_MYOBR</name>
<keyword evidence="9 16" id="KW-0863">Zinc-finger</keyword>